<organism evidence="1 2">
    <name type="scientific">Ridgeia piscesae</name>
    <name type="common">Tubeworm</name>
    <dbReference type="NCBI Taxonomy" id="27915"/>
    <lineage>
        <taxon>Eukaryota</taxon>
        <taxon>Metazoa</taxon>
        <taxon>Spiralia</taxon>
        <taxon>Lophotrochozoa</taxon>
        <taxon>Annelida</taxon>
        <taxon>Polychaeta</taxon>
        <taxon>Sedentaria</taxon>
        <taxon>Canalipalpata</taxon>
        <taxon>Sabellida</taxon>
        <taxon>Siboglinidae</taxon>
        <taxon>Ridgeia</taxon>
    </lineage>
</organism>
<reference evidence="1" key="1">
    <citation type="journal article" date="2023" name="Mol. Biol. Evol.">
        <title>Third-Generation Sequencing Reveals the Adaptive Role of the Epigenome in Three Deep-Sea Polychaetes.</title>
        <authorList>
            <person name="Perez M."/>
            <person name="Aroh O."/>
            <person name="Sun Y."/>
            <person name="Lan Y."/>
            <person name="Juniper S.K."/>
            <person name="Young C.R."/>
            <person name="Angers B."/>
            <person name="Qian P.Y."/>
        </authorList>
    </citation>
    <scope>NUCLEOTIDE SEQUENCE</scope>
    <source>
        <strain evidence="1">R07B-5</strain>
    </source>
</reference>
<protein>
    <submittedName>
        <fullName evidence="1">Uncharacterized protein</fullName>
    </submittedName>
</protein>
<proteinExistence type="predicted"/>
<gene>
    <name evidence="1" type="ORF">NP493_395g02000</name>
</gene>
<evidence type="ECO:0000313" key="2">
    <source>
        <dbReference type="Proteomes" id="UP001209878"/>
    </source>
</evidence>
<name>A0AAD9L1V7_RIDPI</name>
<dbReference type="EMBL" id="JAODUO010000393">
    <property type="protein sequence ID" value="KAK2181521.1"/>
    <property type="molecule type" value="Genomic_DNA"/>
</dbReference>
<sequence>MAGGEGSPLAYRKSNLSIQMYPALLRYMSIFIFKHINTTSTADCVGASIVNCLKIKSTYT</sequence>
<evidence type="ECO:0000313" key="1">
    <source>
        <dbReference type="EMBL" id="KAK2181521.1"/>
    </source>
</evidence>
<keyword evidence="2" id="KW-1185">Reference proteome</keyword>
<dbReference type="Proteomes" id="UP001209878">
    <property type="component" value="Unassembled WGS sequence"/>
</dbReference>
<accession>A0AAD9L1V7</accession>
<comment type="caution">
    <text evidence="1">The sequence shown here is derived from an EMBL/GenBank/DDBJ whole genome shotgun (WGS) entry which is preliminary data.</text>
</comment>
<dbReference type="AlphaFoldDB" id="A0AAD9L1V7"/>